<reference evidence="1" key="2">
    <citation type="journal article" date="2023" name="IMA Fungus">
        <title>Comparative genomic study of the Penicillium genus elucidates a diverse pangenome and 15 lateral gene transfer events.</title>
        <authorList>
            <person name="Petersen C."/>
            <person name="Sorensen T."/>
            <person name="Nielsen M.R."/>
            <person name="Sondergaard T.E."/>
            <person name="Sorensen J.L."/>
            <person name="Fitzpatrick D.A."/>
            <person name="Frisvad J.C."/>
            <person name="Nielsen K.L."/>
        </authorList>
    </citation>
    <scope>NUCLEOTIDE SEQUENCE</scope>
    <source>
        <strain evidence="1">IBT 23319</strain>
    </source>
</reference>
<dbReference type="AlphaFoldDB" id="A0A9W9PCM8"/>
<dbReference type="Proteomes" id="UP001147733">
    <property type="component" value="Unassembled WGS sequence"/>
</dbReference>
<evidence type="ECO:0000313" key="2">
    <source>
        <dbReference type="Proteomes" id="UP001147733"/>
    </source>
</evidence>
<dbReference type="EMBL" id="JAPQKT010000002">
    <property type="protein sequence ID" value="KAJ5240838.1"/>
    <property type="molecule type" value="Genomic_DNA"/>
</dbReference>
<dbReference type="RefSeq" id="XP_056503843.1">
    <property type="nucleotide sequence ID" value="XM_056641349.1"/>
</dbReference>
<dbReference type="GeneID" id="81380516"/>
<dbReference type="OrthoDB" id="2735536at2759"/>
<organism evidence="1 2">
    <name type="scientific">Penicillium citrinum</name>
    <dbReference type="NCBI Taxonomy" id="5077"/>
    <lineage>
        <taxon>Eukaryota</taxon>
        <taxon>Fungi</taxon>
        <taxon>Dikarya</taxon>
        <taxon>Ascomycota</taxon>
        <taxon>Pezizomycotina</taxon>
        <taxon>Eurotiomycetes</taxon>
        <taxon>Eurotiomycetidae</taxon>
        <taxon>Eurotiales</taxon>
        <taxon>Aspergillaceae</taxon>
        <taxon>Penicillium</taxon>
    </lineage>
</organism>
<dbReference type="Gene3D" id="3.40.50.720">
    <property type="entry name" value="NAD(P)-binding Rossmann-like Domain"/>
    <property type="match status" value="1"/>
</dbReference>
<proteinExistence type="predicted"/>
<sequence>MKTGGMWYVDVEDLARLHAVALLDYHVEQERIIAMALPFDWTRVVACLWTLRPRNTSIPPLPPSSPRANELIMGPSRALQLLESFFGRSDWTTLEDSLSPGI</sequence>
<reference evidence="1" key="1">
    <citation type="submission" date="2022-11" db="EMBL/GenBank/DDBJ databases">
        <authorList>
            <person name="Petersen C."/>
        </authorList>
    </citation>
    <scope>NUCLEOTIDE SEQUENCE</scope>
    <source>
        <strain evidence="1">IBT 23319</strain>
    </source>
</reference>
<evidence type="ECO:0000313" key="1">
    <source>
        <dbReference type="EMBL" id="KAJ5240838.1"/>
    </source>
</evidence>
<accession>A0A9W9PCM8</accession>
<gene>
    <name evidence="1" type="ORF">N7469_002429</name>
</gene>
<comment type="caution">
    <text evidence="1">The sequence shown here is derived from an EMBL/GenBank/DDBJ whole genome shotgun (WGS) entry which is preliminary data.</text>
</comment>
<keyword evidence="2" id="KW-1185">Reference proteome</keyword>
<name>A0A9W9PCM8_PENCI</name>
<protein>
    <submittedName>
        <fullName evidence="1">Uncharacterized protein</fullName>
    </submittedName>
</protein>